<proteinExistence type="predicted"/>
<evidence type="ECO:0000259" key="1">
    <source>
        <dbReference type="Pfam" id="PF06094"/>
    </source>
</evidence>
<dbReference type="GO" id="GO:0016740">
    <property type="term" value="F:transferase activity"/>
    <property type="evidence" value="ECO:0007669"/>
    <property type="project" value="UniProtKB-KW"/>
</dbReference>
<gene>
    <name evidence="2" type="ORF">ERL59_00810</name>
</gene>
<protein>
    <submittedName>
        <fullName evidence="2">Gamma-glutamylcyclotransferase</fullName>
    </submittedName>
</protein>
<dbReference type="AlphaFoldDB" id="A0A6N9Q1K6"/>
<feature type="domain" description="Gamma-glutamylcyclotransferase AIG2-like" evidence="1">
    <location>
        <begin position="4"/>
        <end position="128"/>
    </location>
</feature>
<dbReference type="CDD" id="cd06661">
    <property type="entry name" value="GGCT_like"/>
    <property type="match status" value="1"/>
</dbReference>
<keyword evidence="3" id="KW-1185">Reference proteome</keyword>
<evidence type="ECO:0000313" key="3">
    <source>
        <dbReference type="Proteomes" id="UP000448943"/>
    </source>
</evidence>
<dbReference type="InterPro" id="IPR013024">
    <property type="entry name" value="GGCT-like"/>
</dbReference>
<name>A0A6N9Q1K6_9BACL</name>
<dbReference type="Proteomes" id="UP000448943">
    <property type="component" value="Unassembled WGS sequence"/>
</dbReference>
<dbReference type="Pfam" id="PF06094">
    <property type="entry name" value="GGACT"/>
    <property type="match status" value="1"/>
</dbReference>
<reference evidence="2 3" key="1">
    <citation type="submission" date="2019-01" db="EMBL/GenBank/DDBJ databases">
        <title>Chengkuizengella sp. nov., isolated from deep-sea sediment of East Pacific Ocean.</title>
        <authorList>
            <person name="Yang J."/>
            <person name="Lai Q."/>
            <person name="Shao Z."/>
        </authorList>
    </citation>
    <scope>NUCLEOTIDE SEQUENCE [LARGE SCALE GENOMIC DNA]</scope>
    <source>
        <strain evidence="2 3">YPA3-1-1</strain>
    </source>
</reference>
<comment type="caution">
    <text evidence="2">The sequence shown here is derived from an EMBL/GenBank/DDBJ whole genome shotgun (WGS) entry which is preliminary data.</text>
</comment>
<dbReference type="InterPro" id="IPR009288">
    <property type="entry name" value="AIG2-like_dom"/>
</dbReference>
<dbReference type="RefSeq" id="WP_160643530.1">
    <property type="nucleotide sequence ID" value="NZ_SIJB01000004.1"/>
</dbReference>
<accession>A0A6N9Q1K6</accession>
<dbReference type="SUPFAM" id="SSF110857">
    <property type="entry name" value="Gamma-glutamyl cyclotransferase-like"/>
    <property type="match status" value="1"/>
</dbReference>
<organism evidence="2 3">
    <name type="scientific">Chengkuizengella marina</name>
    <dbReference type="NCBI Taxonomy" id="2507566"/>
    <lineage>
        <taxon>Bacteria</taxon>
        <taxon>Bacillati</taxon>
        <taxon>Bacillota</taxon>
        <taxon>Bacilli</taxon>
        <taxon>Bacillales</taxon>
        <taxon>Paenibacillaceae</taxon>
        <taxon>Chengkuizengella</taxon>
    </lineage>
</organism>
<keyword evidence="2" id="KW-0808">Transferase</keyword>
<evidence type="ECO:0000313" key="2">
    <source>
        <dbReference type="EMBL" id="NBI27508.1"/>
    </source>
</evidence>
<dbReference type="InterPro" id="IPR036568">
    <property type="entry name" value="GGCT-like_sf"/>
</dbReference>
<dbReference type="OrthoDB" id="8538589at2"/>
<dbReference type="Gene3D" id="3.10.490.10">
    <property type="entry name" value="Gamma-glutamyl cyclotransferase-like"/>
    <property type="match status" value="1"/>
</dbReference>
<dbReference type="EMBL" id="SIJB01000004">
    <property type="protein sequence ID" value="NBI27508.1"/>
    <property type="molecule type" value="Genomic_DNA"/>
</dbReference>
<sequence>MKPIFVYGSLMKKAMYGAYEHFLKGNTEKEVSGTIKGKMYVVTEYPAVIEGQNEIVGELMYINPQKYWAVLKSLDIFEEYVESRPDISLYLRKSKIVNTERNEKVEAWVYIWNHSVEDLIRVEDGDWIKYTSL</sequence>